<dbReference type="PANTHER" id="PTHR38792:SF3">
    <property type="entry name" value="BNR_ASP-BOX REPEAT DOMAIN PROTEIN (AFU_ORTHOLOGUE AFUA_7G06430)-RELATED"/>
    <property type="match status" value="1"/>
</dbReference>
<dbReference type="InterPro" id="IPR036278">
    <property type="entry name" value="Sialidase_sf"/>
</dbReference>
<protein>
    <recommendedName>
        <fullName evidence="4">BNR/Asp-box repeat domain protein</fullName>
    </recommendedName>
</protein>
<dbReference type="AlphaFoldDB" id="A0A9P7M9C8"/>
<dbReference type="CDD" id="cd15482">
    <property type="entry name" value="Sialidase_non-viral"/>
    <property type="match status" value="1"/>
</dbReference>
<evidence type="ECO:0000256" key="1">
    <source>
        <dbReference type="SAM" id="SignalP"/>
    </source>
</evidence>
<feature type="chain" id="PRO_5040483245" description="BNR/Asp-box repeat domain protein" evidence="1">
    <location>
        <begin position="22"/>
        <end position="380"/>
    </location>
</feature>
<dbReference type="OrthoDB" id="2130735at2759"/>
<evidence type="ECO:0008006" key="4">
    <source>
        <dbReference type="Google" id="ProtNLM"/>
    </source>
</evidence>
<keyword evidence="3" id="KW-1185">Reference proteome</keyword>
<comment type="caution">
    <text evidence="2">The sequence shown here is derived from an EMBL/GenBank/DDBJ whole genome shotgun (WGS) entry which is preliminary data.</text>
</comment>
<evidence type="ECO:0000313" key="3">
    <source>
        <dbReference type="Proteomes" id="UP000706124"/>
    </source>
</evidence>
<reference evidence="2 3" key="1">
    <citation type="journal article" date="2020" name="bioRxiv">
        <title>Whole genome comparisons of ergot fungi reveals the divergence and evolution of species within the genus Claviceps are the result of varying mechanisms driving genome evolution and host range expansion.</title>
        <authorList>
            <person name="Wyka S.A."/>
            <person name="Mondo S.J."/>
            <person name="Liu M."/>
            <person name="Dettman J."/>
            <person name="Nalam V."/>
            <person name="Broders K.D."/>
        </authorList>
    </citation>
    <scope>NUCLEOTIDE SEQUENCE [LARGE SCALE GENOMIC DNA]</scope>
    <source>
        <strain evidence="2 3">CCC 1485</strain>
    </source>
</reference>
<sequence>MFFSTALRLLLFCGFSSTTVGNPVEPRATADHAVTFQPIYHPPSNYRIPKTLYGRSVQLQDGTLLATWENYSPEPPLVDFPIYRSTDKGATWTPFSKVTDQVNGWGLRYQPFLYVLSQSIGQFPKGTILLAGNSIPTDLSQTKIDLYASKDAGRSWSFVSSIAHGGRALPNNGETPVWEPFLMVYNNQLICYYSDQRDTAYGQKLVHQTSSDALIWGPAVNDVVGKKYAERPGMATVARLPDGSWIMTFEYGGGPNPANSGFFPIYYRIASTPLAFASATDQILSVNGKVPTSSPYVTWSPSGGPSGTIIATAASDGGIFINTRLGDAKSWVYYETPQPAAYSRQVMVMDNPDYVYIMSAGNLNRDNWVTDTVMKLPNLQ</sequence>
<keyword evidence="1" id="KW-0732">Signal</keyword>
<feature type="signal peptide" evidence="1">
    <location>
        <begin position="1"/>
        <end position="21"/>
    </location>
</feature>
<dbReference type="EMBL" id="SRPO01000348">
    <property type="protein sequence ID" value="KAG5933773.1"/>
    <property type="molecule type" value="Genomic_DNA"/>
</dbReference>
<evidence type="ECO:0000313" key="2">
    <source>
        <dbReference type="EMBL" id="KAG5933773.1"/>
    </source>
</evidence>
<organism evidence="2 3">
    <name type="scientific">Claviceps pazoutovae</name>
    <dbReference type="NCBI Taxonomy" id="1649127"/>
    <lineage>
        <taxon>Eukaryota</taxon>
        <taxon>Fungi</taxon>
        <taxon>Dikarya</taxon>
        <taxon>Ascomycota</taxon>
        <taxon>Pezizomycotina</taxon>
        <taxon>Sordariomycetes</taxon>
        <taxon>Hypocreomycetidae</taxon>
        <taxon>Hypocreales</taxon>
        <taxon>Clavicipitaceae</taxon>
        <taxon>Claviceps</taxon>
    </lineage>
</organism>
<proteinExistence type="predicted"/>
<gene>
    <name evidence="2" type="ORF">E4U60_004271</name>
</gene>
<dbReference type="SUPFAM" id="SSF50939">
    <property type="entry name" value="Sialidases"/>
    <property type="match status" value="1"/>
</dbReference>
<name>A0A9P7M9C8_9HYPO</name>
<accession>A0A9P7M9C8</accession>
<dbReference type="Gene3D" id="2.120.10.10">
    <property type="match status" value="1"/>
</dbReference>
<dbReference type="Proteomes" id="UP000706124">
    <property type="component" value="Unassembled WGS sequence"/>
</dbReference>
<dbReference type="PANTHER" id="PTHR38792">
    <property type="entry name" value="BNR/ASP-BOX REPEAT DOMAIN PROTEIN (AFU_ORTHOLOGUE AFUA_7G06430)-RELATED"/>
    <property type="match status" value="1"/>
</dbReference>